<feature type="transmembrane region" description="Helical" evidence="1">
    <location>
        <begin position="70"/>
        <end position="90"/>
    </location>
</feature>
<keyword evidence="1" id="KW-0812">Transmembrane</keyword>
<keyword evidence="3" id="KW-1185">Reference proteome</keyword>
<dbReference type="AlphaFoldDB" id="A0A4Q8AHY9"/>
<feature type="transmembrane region" description="Helical" evidence="1">
    <location>
        <begin position="136"/>
        <end position="155"/>
    </location>
</feature>
<feature type="transmembrane region" description="Helical" evidence="1">
    <location>
        <begin position="39"/>
        <end position="58"/>
    </location>
</feature>
<reference evidence="2 3" key="1">
    <citation type="submission" date="2019-02" db="EMBL/GenBank/DDBJ databases">
        <title>Sequencing the genomes of 1000 actinobacteria strains.</title>
        <authorList>
            <person name="Klenk H.-P."/>
        </authorList>
    </citation>
    <scope>NUCLEOTIDE SEQUENCE [LARGE SCALE GENOMIC DNA]</scope>
    <source>
        <strain evidence="2 3">DSM 17364</strain>
    </source>
</reference>
<accession>A0A4Q8AHY9</accession>
<keyword evidence="1" id="KW-1133">Transmembrane helix</keyword>
<comment type="caution">
    <text evidence="2">The sequence shown here is derived from an EMBL/GenBank/DDBJ whole genome shotgun (WGS) entry which is preliminary data.</text>
</comment>
<evidence type="ECO:0000313" key="3">
    <source>
        <dbReference type="Proteomes" id="UP000292685"/>
    </source>
</evidence>
<sequence length="209" mass="21800">MGAEHVVNRRVQAEAGAAAPPSYPEPEPAPDAGRFAARLLWIFAAGSAAGVVLNWAALGPGLDLSMAASLGSFVLPLVLAEAVFLCARRVPAYRGVALIGFLLAGACMLLAGWSVSPVAFYIAAALVLWGVKLKRTLVVTGGMVALAAWSTPWLLSGWIRWPRYADYVDSGFEAGIGYIQLLLGAGVAAALVLAVLAALQRRAGERTQD</sequence>
<gene>
    <name evidence="2" type="ORF">EV380_3152</name>
</gene>
<protein>
    <submittedName>
        <fullName evidence="2">Uncharacterized protein</fullName>
    </submittedName>
</protein>
<dbReference type="RefSeq" id="WP_130451882.1">
    <property type="nucleotide sequence ID" value="NZ_SHLA01000001.1"/>
</dbReference>
<dbReference type="EMBL" id="SHLA01000001">
    <property type="protein sequence ID" value="RZU63531.1"/>
    <property type="molecule type" value="Genomic_DNA"/>
</dbReference>
<keyword evidence="1" id="KW-0472">Membrane</keyword>
<evidence type="ECO:0000256" key="1">
    <source>
        <dbReference type="SAM" id="Phobius"/>
    </source>
</evidence>
<feature type="transmembrane region" description="Helical" evidence="1">
    <location>
        <begin position="96"/>
        <end position="129"/>
    </location>
</feature>
<dbReference type="Proteomes" id="UP000292685">
    <property type="component" value="Unassembled WGS sequence"/>
</dbReference>
<evidence type="ECO:0000313" key="2">
    <source>
        <dbReference type="EMBL" id="RZU63531.1"/>
    </source>
</evidence>
<name>A0A4Q8AHY9_9MICC</name>
<feature type="transmembrane region" description="Helical" evidence="1">
    <location>
        <begin position="175"/>
        <end position="199"/>
    </location>
</feature>
<organism evidence="2 3">
    <name type="scientific">Zhihengliuella halotolerans</name>
    <dbReference type="NCBI Taxonomy" id="370736"/>
    <lineage>
        <taxon>Bacteria</taxon>
        <taxon>Bacillati</taxon>
        <taxon>Actinomycetota</taxon>
        <taxon>Actinomycetes</taxon>
        <taxon>Micrococcales</taxon>
        <taxon>Micrococcaceae</taxon>
        <taxon>Zhihengliuella</taxon>
    </lineage>
</organism>
<proteinExistence type="predicted"/>